<dbReference type="Pfam" id="PF02585">
    <property type="entry name" value="PIG-L"/>
    <property type="match status" value="1"/>
</dbReference>
<name>A0A9D0ZLB8_9FIRM</name>
<evidence type="ECO:0000313" key="2">
    <source>
        <dbReference type="Proteomes" id="UP000824260"/>
    </source>
</evidence>
<sequence length="235" mass="26483">MRVLAIGCHPDDLEIACYGTLAKYAKLGHEVFVCHIANGNLGHVEIMQDELRAIRLQEAENAAKIIGAKHYSIDIGDLYVTAENDTLVNRLAAVVRDIQPELIITHNDHDYMNDHMQTYYATLRASFAASLAHYDLTATTPPTPVCPIYHMDPVTGTGFIPTEYVDISDTIELKLEALACHKSQIDWMRDHDHIDFLDLVRTCSKVRGYQSGVAYAEGFRPNHNYLRMTTKRLLP</sequence>
<dbReference type="GO" id="GO:0016811">
    <property type="term" value="F:hydrolase activity, acting on carbon-nitrogen (but not peptide) bonds, in linear amides"/>
    <property type="evidence" value="ECO:0007669"/>
    <property type="project" value="TreeGrafter"/>
</dbReference>
<dbReference type="InterPro" id="IPR024078">
    <property type="entry name" value="LmbE-like_dom_sf"/>
</dbReference>
<gene>
    <name evidence="1" type="ORF">IAA52_04665</name>
</gene>
<organism evidence="1 2">
    <name type="scientific">Candidatus Pullichristensenella stercorigallinarum</name>
    <dbReference type="NCBI Taxonomy" id="2840909"/>
    <lineage>
        <taxon>Bacteria</taxon>
        <taxon>Bacillati</taxon>
        <taxon>Bacillota</taxon>
        <taxon>Clostridia</taxon>
        <taxon>Candidatus Pullichristensenella</taxon>
    </lineage>
</organism>
<dbReference type="Proteomes" id="UP000824260">
    <property type="component" value="Unassembled WGS sequence"/>
</dbReference>
<dbReference type="Gene3D" id="3.40.50.10320">
    <property type="entry name" value="LmbE-like"/>
    <property type="match status" value="1"/>
</dbReference>
<comment type="caution">
    <text evidence="1">The sequence shown here is derived from an EMBL/GenBank/DDBJ whole genome shotgun (WGS) entry which is preliminary data.</text>
</comment>
<dbReference type="SUPFAM" id="SSF102588">
    <property type="entry name" value="LmbE-like"/>
    <property type="match status" value="1"/>
</dbReference>
<dbReference type="InterPro" id="IPR003737">
    <property type="entry name" value="GlcNAc_PI_deacetylase-related"/>
</dbReference>
<protein>
    <submittedName>
        <fullName evidence="1">PIG-L family deacetylase</fullName>
    </submittedName>
</protein>
<dbReference type="AlphaFoldDB" id="A0A9D0ZLB8"/>
<dbReference type="PANTHER" id="PTHR12993">
    <property type="entry name" value="N-ACETYLGLUCOSAMINYL-PHOSPHATIDYLINOSITOL DE-N-ACETYLASE-RELATED"/>
    <property type="match status" value="1"/>
</dbReference>
<accession>A0A9D0ZLB8</accession>
<reference evidence="1" key="2">
    <citation type="journal article" date="2021" name="PeerJ">
        <title>Extensive microbial diversity within the chicken gut microbiome revealed by metagenomics and culture.</title>
        <authorList>
            <person name="Gilroy R."/>
            <person name="Ravi A."/>
            <person name="Getino M."/>
            <person name="Pursley I."/>
            <person name="Horton D.L."/>
            <person name="Alikhan N.F."/>
            <person name="Baker D."/>
            <person name="Gharbi K."/>
            <person name="Hall N."/>
            <person name="Watson M."/>
            <person name="Adriaenssens E.M."/>
            <person name="Foster-Nyarko E."/>
            <person name="Jarju S."/>
            <person name="Secka A."/>
            <person name="Antonio M."/>
            <person name="Oren A."/>
            <person name="Chaudhuri R.R."/>
            <person name="La Ragione R."/>
            <person name="Hildebrand F."/>
            <person name="Pallen M.J."/>
        </authorList>
    </citation>
    <scope>NUCLEOTIDE SEQUENCE</scope>
    <source>
        <strain evidence="1">ChiSjej6B24-2974</strain>
    </source>
</reference>
<dbReference type="PANTHER" id="PTHR12993:SF11">
    <property type="entry name" value="N-ACETYLGLUCOSAMINYL-PHOSPHATIDYLINOSITOL DE-N-ACETYLASE"/>
    <property type="match status" value="1"/>
</dbReference>
<reference evidence="1" key="1">
    <citation type="submission" date="2020-10" db="EMBL/GenBank/DDBJ databases">
        <authorList>
            <person name="Gilroy R."/>
        </authorList>
    </citation>
    <scope>NUCLEOTIDE SEQUENCE</scope>
    <source>
        <strain evidence="1">ChiSjej6B24-2974</strain>
    </source>
</reference>
<dbReference type="EMBL" id="DVFZ01000046">
    <property type="protein sequence ID" value="HIQ82374.1"/>
    <property type="molecule type" value="Genomic_DNA"/>
</dbReference>
<proteinExistence type="predicted"/>
<evidence type="ECO:0000313" key="1">
    <source>
        <dbReference type="EMBL" id="HIQ82374.1"/>
    </source>
</evidence>